<accession>A0A8S3ZD45</accession>
<dbReference type="InterPro" id="IPR055079">
    <property type="entry name" value="POP1_C"/>
</dbReference>
<protein>
    <submittedName>
        <fullName evidence="8">Uncharacterized protein</fullName>
    </submittedName>
</protein>
<name>A0A8S3ZD45_9EUPU</name>
<comment type="caution">
    <text evidence="8">The sequence shown here is derived from an EMBL/GenBank/DDBJ whole genome shotgun (WGS) entry which is preliminary data.</text>
</comment>
<dbReference type="InterPro" id="IPR009723">
    <property type="entry name" value="Pop1_N"/>
</dbReference>
<dbReference type="InterPro" id="IPR039182">
    <property type="entry name" value="Pop1"/>
</dbReference>
<sequence length="913" mass="103360">MSNIRSFQNNKRKSAVDHSDSSNGVTKAKQIRLEEKNNKVVKDINVEGFAESRAVEIQALTEVVKRNGGNHMAFQKLPRHMRRRAMSHNIKRVPRRLHDAVRSELEKTKPPGKRPSRCYRRRPKNLLAEYERRKRKIGWLETHIWHAKRFKMVQRWNYKLPLHPNEKSIRACYRAVNKHCLMQDVSFESYIEIKGPQQRILQELSHLTSNKTGPTFASQMTLSGTREGRLTLYTYDGYPCSAIGPVTFLWQAVYPHDGIKALDNGSTLWICCHPSFYAQALEEVTKCFNKNTNFDSSAVQDNTCEEIRVVSLKDDLVKFRLYGPASNVVLSEVLQVADIENIEIKNEDNKENKEEPASSSISGSSTDAGADKQVGSLSLKDKDADVSAGFWWKDFYSSTASRSYFLQQSDCWMQVRKCNSPAEAPSNCLLALTVRDPRLLLPPKKTKVFNANREAAVGVLPPELFTAGLGVSPLWSAEIRQQVKVTKISEQRLNELKSKHTFPGCPLRLRDKESRIPVILIQRPGSSSVSSTSHLGYASGWDVLIPSGWAMAFWVALVYRGARVGGVREARSIALQAGSLCKPFDFPDSPAGREQLQTESEALQVRHDRRPPAKRPNYTKLGFQSPFAPQWSSLVNEWRIKTTTLLEKLHISEPTVESNKGGFYVLRDRKCLRLLNSTFTGNSGSVRSNNRVTKNGKGGENILKILSSDAWRQMTEQHLFALVPVLLSIRHRGVPKAFGHICLPTLEDFIKLEKDKSFGGPEEKKHIDPEAPVRKEERKVRLQLRKKKKRGKGSKNANIQSLPTSRDFKEPSRTAEETKNTKEPEADPNIKNEMNLRDARDVKLLGHNSRMVCGFVRNGDFDFGRGHGTGLGFCSLAALLHLLEQQGQRKTYLVLFRNPTSFQYRFASLSIVV</sequence>
<dbReference type="EMBL" id="CAJHNH020002702">
    <property type="protein sequence ID" value="CAG5127497.1"/>
    <property type="molecule type" value="Genomic_DNA"/>
</dbReference>
<evidence type="ECO:0000259" key="7">
    <source>
        <dbReference type="Pfam" id="PF22770"/>
    </source>
</evidence>
<dbReference type="PANTHER" id="PTHR22731:SF3">
    <property type="entry name" value="RIBONUCLEASES P_MRP PROTEIN SUBUNIT POP1"/>
    <property type="match status" value="1"/>
</dbReference>
<reference evidence="8" key="1">
    <citation type="submission" date="2021-04" db="EMBL/GenBank/DDBJ databases">
        <authorList>
            <consortium name="Molecular Ecology Group"/>
        </authorList>
    </citation>
    <scope>NUCLEOTIDE SEQUENCE</scope>
</reference>
<evidence type="ECO:0000256" key="4">
    <source>
        <dbReference type="SAM" id="MobiDB-lite"/>
    </source>
</evidence>
<dbReference type="OrthoDB" id="442863at2759"/>
<dbReference type="Pfam" id="PF06978">
    <property type="entry name" value="POP1_N"/>
    <property type="match status" value="2"/>
</dbReference>
<dbReference type="AlphaFoldDB" id="A0A8S3ZD45"/>
<dbReference type="GO" id="GO:0005655">
    <property type="term" value="C:nucleolar ribonuclease P complex"/>
    <property type="evidence" value="ECO:0007669"/>
    <property type="project" value="InterPro"/>
</dbReference>
<evidence type="ECO:0000313" key="8">
    <source>
        <dbReference type="EMBL" id="CAG5127497.1"/>
    </source>
</evidence>
<proteinExistence type="predicted"/>
<keyword evidence="2" id="KW-0819">tRNA processing</keyword>
<organism evidence="8 9">
    <name type="scientific">Candidula unifasciata</name>
    <dbReference type="NCBI Taxonomy" id="100452"/>
    <lineage>
        <taxon>Eukaryota</taxon>
        <taxon>Metazoa</taxon>
        <taxon>Spiralia</taxon>
        <taxon>Lophotrochozoa</taxon>
        <taxon>Mollusca</taxon>
        <taxon>Gastropoda</taxon>
        <taxon>Heterobranchia</taxon>
        <taxon>Euthyneura</taxon>
        <taxon>Panpulmonata</taxon>
        <taxon>Eupulmonata</taxon>
        <taxon>Stylommatophora</taxon>
        <taxon>Helicina</taxon>
        <taxon>Helicoidea</taxon>
        <taxon>Geomitridae</taxon>
        <taxon>Candidula</taxon>
    </lineage>
</organism>
<evidence type="ECO:0000256" key="3">
    <source>
        <dbReference type="ARBA" id="ARBA00023242"/>
    </source>
</evidence>
<feature type="region of interest" description="Disordered" evidence="4">
    <location>
        <begin position="758"/>
        <end position="834"/>
    </location>
</feature>
<evidence type="ECO:0000259" key="6">
    <source>
        <dbReference type="Pfam" id="PF08170"/>
    </source>
</evidence>
<dbReference type="Proteomes" id="UP000678393">
    <property type="component" value="Unassembled WGS sequence"/>
</dbReference>
<feature type="compositionally biased region" description="Basic and acidic residues" evidence="4">
    <location>
        <begin position="99"/>
        <end position="109"/>
    </location>
</feature>
<feature type="region of interest" description="Disordered" evidence="4">
    <location>
        <begin position="99"/>
        <end position="119"/>
    </location>
</feature>
<dbReference type="Pfam" id="PF22770">
    <property type="entry name" value="POP1_C"/>
    <property type="match status" value="1"/>
</dbReference>
<dbReference type="Gene3D" id="3.30.1360.120">
    <property type="entry name" value="Probable tRNA modification gtpase trme, domain 1"/>
    <property type="match status" value="1"/>
</dbReference>
<feature type="region of interest" description="Disordered" evidence="4">
    <location>
        <begin position="347"/>
        <end position="372"/>
    </location>
</feature>
<feature type="compositionally biased region" description="Basic and acidic residues" evidence="4">
    <location>
        <begin position="347"/>
        <end position="356"/>
    </location>
</feature>
<evidence type="ECO:0000259" key="5">
    <source>
        <dbReference type="Pfam" id="PF06978"/>
    </source>
</evidence>
<feature type="compositionally biased region" description="Basic and acidic residues" evidence="4">
    <location>
        <begin position="758"/>
        <end position="780"/>
    </location>
</feature>
<feature type="domain" description="POPLD" evidence="6">
    <location>
        <begin position="540"/>
        <end position="631"/>
    </location>
</feature>
<feature type="compositionally biased region" description="Basic residues" evidence="4">
    <location>
        <begin position="110"/>
        <end position="119"/>
    </location>
</feature>
<dbReference type="PANTHER" id="PTHR22731">
    <property type="entry name" value="RIBONUCLEASES P/MRP PROTEIN SUBUNIT POP1"/>
    <property type="match status" value="1"/>
</dbReference>
<keyword evidence="9" id="KW-1185">Reference proteome</keyword>
<dbReference type="InterPro" id="IPR012590">
    <property type="entry name" value="POPLD_dom"/>
</dbReference>
<keyword evidence="3" id="KW-0539">Nucleus</keyword>
<feature type="region of interest" description="Disordered" evidence="4">
    <location>
        <begin position="1"/>
        <end position="30"/>
    </location>
</feature>
<dbReference type="SUPFAM" id="SSF103025">
    <property type="entry name" value="Folate-binding domain"/>
    <property type="match status" value="1"/>
</dbReference>
<dbReference type="Pfam" id="PF08170">
    <property type="entry name" value="POPLD"/>
    <property type="match status" value="1"/>
</dbReference>
<feature type="domain" description="Pop1 N-terminal" evidence="5">
    <location>
        <begin position="49"/>
        <end position="114"/>
    </location>
</feature>
<feature type="compositionally biased region" description="Basic residues" evidence="4">
    <location>
        <begin position="781"/>
        <end position="793"/>
    </location>
</feature>
<dbReference type="GO" id="GO:0001682">
    <property type="term" value="P:tRNA 5'-leader removal"/>
    <property type="evidence" value="ECO:0007669"/>
    <property type="project" value="InterPro"/>
</dbReference>
<feature type="domain" description="POP1 C-terminal" evidence="7">
    <location>
        <begin position="721"/>
        <end position="913"/>
    </location>
</feature>
<evidence type="ECO:0000256" key="1">
    <source>
        <dbReference type="ARBA" id="ARBA00004123"/>
    </source>
</evidence>
<dbReference type="GO" id="GO:0000172">
    <property type="term" value="C:ribonuclease MRP complex"/>
    <property type="evidence" value="ECO:0007669"/>
    <property type="project" value="InterPro"/>
</dbReference>
<evidence type="ECO:0000313" key="9">
    <source>
        <dbReference type="Proteomes" id="UP000678393"/>
    </source>
</evidence>
<feature type="region of interest" description="Disordered" evidence="4">
    <location>
        <begin position="590"/>
        <end position="621"/>
    </location>
</feature>
<feature type="compositionally biased region" description="Basic and acidic residues" evidence="4">
    <location>
        <begin position="806"/>
        <end position="834"/>
    </location>
</feature>
<gene>
    <name evidence="8" type="ORF">CUNI_LOCUS13055</name>
</gene>
<feature type="domain" description="Pop1 N-terminal" evidence="5">
    <location>
        <begin position="126"/>
        <end position="195"/>
    </location>
</feature>
<comment type="subcellular location">
    <subcellularLocation>
        <location evidence="1">Nucleus</location>
    </subcellularLocation>
</comment>
<dbReference type="InterPro" id="IPR027266">
    <property type="entry name" value="TrmE/GcvT-like"/>
</dbReference>
<evidence type="ECO:0000256" key="2">
    <source>
        <dbReference type="ARBA" id="ARBA00022694"/>
    </source>
</evidence>